<keyword evidence="4 5" id="KW-0472">Membrane</keyword>
<feature type="domain" description="MARVEL" evidence="7">
    <location>
        <begin position="59"/>
        <end position="198"/>
    </location>
</feature>
<evidence type="ECO:0000256" key="6">
    <source>
        <dbReference type="SAM" id="Phobius"/>
    </source>
</evidence>
<dbReference type="PROSITE" id="PS51225">
    <property type="entry name" value="MARVEL"/>
    <property type="match status" value="1"/>
</dbReference>
<dbReference type="PANTHER" id="PTHR22776">
    <property type="entry name" value="MARVEL-CONTAINING POTENTIAL LIPID RAFT-ASSOCIATED PROTEIN"/>
    <property type="match status" value="1"/>
</dbReference>
<evidence type="ECO:0000259" key="7">
    <source>
        <dbReference type="PROSITE" id="PS51225"/>
    </source>
</evidence>
<evidence type="ECO:0000313" key="9">
    <source>
        <dbReference type="Proteomes" id="UP001234178"/>
    </source>
</evidence>
<evidence type="ECO:0000256" key="4">
    <source>
        <dbReference type="ARBA" id="ARBA00023136"/>
    </source>
</evidence>
<evidence type="ECO:0000256" key="5">
    <source>
        <dbReference type="PROSITE-ProRule" id="PRU00581"/>
    </source>
</evidence>
<dbReference type="Proteomes" id="UP001234178">
    <property type="component" value="Unassembled WGS sequence"/>
</dbReference>
<proteinExistence type="predicted"/>
<organism evidence="8 9">
    <name type="scientific">Daphnia magna</name>
    <dbReference type="NCBI Taxonomy" id="35525"/>
    <lineage>
        <taxon>Eukaryota</taxon>
        <taxon>Metazoa</taxon>
        <taxon>Ecdysozoa</taxon>
        <taxon>Arthropoda</taxon>
        <taxon>Crustacea</taxon>
        <taxon>Branchiopoda</taxon>
        <taxon>Diplostraca</taxon>
        <taxon>Cladocera</taxon>
        <taxon>Anomopoda</taxon>
        <taxon>Daphniidae</taxon>
        <taxon>Daphnia</taxon>
    </lineage>
</organism>
<comment type="subcellular location">
    <subcellularLocation>
        <location evidence="1">Membrane</location>
        <topology evidence="1">Multi-pass membrane protein</topology>
    </subcellularLocation>
</comment>
<name>A0ABR0A6A3_9CRUS</name>
<dbReference type="Pfam" id="PF01284">
    <property type="entry name" value="MARVEL"/>
    <property type="match status" value="1"/>
</dbReference>
<comment type="caution">
    <text evidence="8">The sequence shown here is derived from an EMBL/GenBank/DDBJ whole genome shotgun (WGS) entry which is preliminary data.</text>
</comment>
<dbReference type="PANTHER" id="PTHR22776:SF15">
    <property type="entry name" value="CKLF-LIKE MARVEL TRANSMEMBRANE DOMAIN-CONTAINING PROTEIN 2"/>
    <property type="match status" value="1"/>
</dbReference>
<evidence type="ECO:0000256" key="3">
    <source>
        <dbReference type="ARBA" id="ARBA00022989"/>
    </source>
</evidence>
<gene>
    <name evidence="8" type="ORF">OUZ56_002629</name>
</gene>
<evidence type="ECO:0000256" key="1">
    <source>
        <dbReference type="ARBA" id="ARBA00004141"/>
    </source>
</evidence>
<sequence>MQMPTGTCVQASSRRIESDLLTLAFLFGYSSNGKHYNMSHNVTNTFVNTTSAILLNPGYIKTMDGILKILQLIVGCLVIGFVGHFIDQSSPLFFTAELLLLLIATSCLITTTCLLVSCLLSISATTIISKTLFELTYHVIAFCLYLASSVYMLVLTSRHQNLEDPKIGLYALMTAGIFGVINTILYIMSFFKALCNQCGLYDDRVLGQRKNETTTGLL</sequence>
<reference evidence="8 9" key="1">
    <citation type="journal article" date="2023" name="Nucleic Acids Res.">
        <title>The hologenome of Daphnia magna reveals possible DNA methylation and microbiome-mediated evolution of the host genome.</title>
        <authorList>
            <person name="Chaturvedi A."/>
            <person name="Li X."/>
            <person name="Dhandapani V."/>
            <person name="Marshall H."/>
            <person name="Kissane S."/>
            <person name="Cuenca-Cambronero M."/>
            <person name="Asole G."/>
            <person name="Calvet F."/>
            <person name="Ruiz-Romero M."/>
            <person name="Marangio P."/>
            <person name="Guigo R."/>
            <person name="Rago D."/>
            <person name="Mirbahai L."/>
            <person name="Eastwood N."/>
            <person name="Colbourne J.K."/>
            <person name="Zhou J."/>
            <person name="Mallon E."/>
            <person name="Orsini L."/>
        </authorList>
    </citation>
    <scope>NUCLEOTIDE SEQUENCE [LARGE SCALE GENOMIC DNA]</scope>
    <source>
        <strain evidence="8">LRV0_1</strain>
    </source>
</reference>
<keyword evidence="9" id="KW-1185">Reference proteome</keyword>
<keyword evidence="2 5" id="KW-0812">Transmembrane</keyword>
<dbReference type="InterPro" id="IPR050578">
    <property type="entry name" value="MARVEL-CKLF_proteins"/>
</dbReference>
<protein>
    <recommendedName>
        <fullName evidence="7">MARVEL domain-containing protein</fullName>
    </recommendedName>
</protein>
<dbReference type="InterPro" id="IPR008253">
    <property type="entry name" value="Marvel"/>
</dbReference>
<accession>A0ABR0A6A3</accession>
<feature type="transmembrane region" description="Helical" evidence="6">
    <location>
        <begin position="65"/>
        <end position="86"/>
    </location>
</feature>
<feature type="transmembrane region" description="Helical" evidence="6">
    <location>
        <begin position="167"/>
        <end position="188"/>
    </location>
</feature>
<evidence type="ECO:0000256" key="2">
    <source>
        <dbReference type="ARBA" id="ARBA00022692"/>
    </source>
</evidence>
<evidence type="ECO:0000313" key="8">
    <source>
        <dbReference type="EMBL" id="KAK4020672.1"/>
    </source>
</evidence>
<dbReference type="EMBL" id="JAOYFB010000036">
    <property type="protein sequence ID" value="KAK4020672.1"/>
    <property type="molecule type" value="Genomic_DNA"/>
</dbReference>
<feature type="transmembrane region" description="Helical" evidence="6">
    <location>
        <begin position="98"/>
        <end position="123"/>
    </location>
</feature>
<keyword evidence="3 6" id="KW-1133">Transmembrane helix</keyword>
<feature type="transmembrane region" description="Helical" evidence="6">
    <location>
        <begin position="135"/>
        <end position="155"/>
    </location>
</feature>